<evidence type="ECO:0000313" key="1">
    <source>
        <dbReference type="Proteomes" id="UP000887565"/>
    </source>
</evidence>
<sequence>MDWLWSWTDYMFYGLCGCGSTAKFAPSFQQQRVVYYLSSEFLLIGVTLYQHTYNIIDKLRVIHISLFRRNGTEGTAIDTTLPDESNNLIQQTLTYFKTSLTVPGVDCKQCGSVVRYAIDPSKLQVTL</sequence>
<organism evidence="1 2">
    <name type="scientific">Romanomermis culicivorax</name>
    <name type="common">Nematode worm</name>
    <dbReference type="NCBI Taxonomy" id="13658"/>
    <lineage>
        <taxon>Eukaryota</taxon>
        <taxon>Metazoa</taxon>
        <taxon>Ecdysozoa</taxon>
        <taxon>Nematoda</taxon>
        <taxon>Enoplea</taxon>
        <taxon>Dorylaimia</taxon>
        <taxon>Mermithida</taxon>
        <taxon>Mermithoidea</taxon>
        <taxon>Mermithidae</taxon>
        <taxon>Romanomermis</taxon>
    </lineage>
</organism>
<dbReference type="WBParaSite" id="nRc.2.0.1.t39994-RA">
    <property type="protein sequence ID" value="nRc.2.0.1.t39994-RA"/>
    <property type="gene ID" value="nRc.2.0.1.g39994"/>
</dbReference>
<reference evidence="2" key="1">
    <citation type="submission" date="2022-11" db="UniProtKB">
        <authorList>
            <consortium name="WormBaseParasite"/>
        </authorList>
    </citation>
    <scope>IDENTIFICATION</scope>
</reference>
<evidence type="ECO:0000313" key="2">
    <source>
        <dbReference type="WBParaSite" id="nRc.2.0.1.t39994-RA"/>
    </source>
</evidence>
<keyword evidence="1" id="KW-1185">Reference proteome</keyword>
<name>A0A915KNG5_ROMCU</name>
<accession>A0A915KNG5</accession>
<dbReference type="AlphaFoldDB" id="A0A915KNG5"/>
<protein>
    <submittedName>
        <fullName evidence="2">Uncharacterized protein</fullName>
    </submittedName>
</protein>
<dbReference type="Proteomes" id="UP000887565">
    <property type="component" value="Unplaced"/>
</dbReference>
<proteinExistence type="predicted"/>